<feature type="region of interest" description="Disordered" evidence="1">
    <location>
        <begin position="393"/>
        <end position="414"/>
    </location>
</feature>
<sequence length="636" mass="72190">MSKKTTKASPPPLQHQMSNESMDASNPIHTGLPPTPASTPGAMPTFDWSNEAQFAAAFQRYCKLHPEHLAKPRVPLPVASFNHFPHLYDEIMETKLKESTPHFNKPFQPDELKQVVLFDNIRPPELKKPDLAEMKTFWKLYVRYRKDLDDKYEQFGGHVGIQLKSIRQCMDEYTFESLCIYRWRKDPADITSDEVYRLFELDCMGSKTDIKHFMDRLERDLKMDGSVNDGPSRILCLVRRFDQICTECGFPKYYEIEVETARQYFLNALEPVNVRRKIATEVRFSKKRYMVWKDFIDLCIDYMKTWCLYEDAFRPDKNDKSKKKHTPGPSENQQKGDPKEHDDDKKAKTKYACIKCNSNDHNVWKCPDLKSKDEAKALLRDWYQARKAQQVDGDAKPKSIQLGKGQKPSSGTIAAATSTRPHDLDYISTAGNDFVLGICAGLDIRVLFDSGSDACVITRNFIDRANTDGESLKLIALSSPARVFAFNGAMSVVVSLNVPTKNGPIFLKNIKCWVQDGDLPAGSADLLISKTVMKTLGFDQSLFLRNARNIRPEWDLEPQFNQATNSMHIGSLRVQPDEDCVHDGGDICLPEPEPLDVQRSQVRKILLTKIQRAKASGLSSAAGGVLQLYTTNPICV</sequence>
<evidence type="ECO:0000313" key="2">
    <source>
        <dbReference type="EMBL" id="KAF0722787.1"/>
    </source>
</evidence>
<name>A0A6G0W6E3_9STRA</name>
<keyword evidence="3" id="KW-1185">Reference proteome</keyword>
<comment type="caution">
    <text evidence="2">The sequence shown here is derived from an EMBL/GenBank/DDBJ whole genome shotgun (WGS) entry which is preliminary data.</text>
</comment>
<accession>A0A6G0W6E3</accession>
<feature type="compositionally biased region" description="Polar residues" evidence="1">
    <location>
        <begin position="15"/>
        <end position="28"/>
    </location>
</feature>
<protein>
    <recommendedName>
        <fullName evidence="4">Peptidase A2 domain-containing protein</fullName>
    </recommendedName>
</protein>
<proteinExistence type="predicted"/>
<feature type="compositionally biased region" description="Basic and acidic residues" evidence="1">
    <location>
        <begin position="334"/>
        <end position="344"/>
    </location>
</feature>
<dbReference type="AlphaFoldDB" id="A0A6G0W6E3"/>
<feature type="region of interest" description="Disordered" evidence="1">
    <location>
        <begin position="317"/>
        <end position="344"/>
    </location>
</feature>
<evidence type="ECO:0000256" key="1">
    <source>
        <dbReference type="SAM" id="MobiDB-lite"/>
    </source>
</evidence>
<reference evidence="2 3" key="1">
    <citation type="submission" date="2019-07" db="EMBL/GenBank/DDBJ databases">
        <title>Genomics analysis of Aphanomyces spp. identifies a new class of oomycete effector associated with host adaptation.</title>
        <authorList>
            <person name="Gaulin E."/>
        </authorList>
    </citation>
    <scope>NUCLEOTIDE SEQUENCE [LARGE SCALE GENOMIC DNA]</scope>
    <source>
        <strain evidence="2 3">ATCC 201684</strain>
    </source>
</reference>
<dbReference type="VEuPathDB" id="FungiDB:AeMF1_010903"/>
<feature type="region of interest" description="Disordered" evidence="1">
    <location>
        <begin position="1"/>
        <end position="43"/>
    </location>
</feature>
<dbReference type="EMBL" id="VJMJ01000324">
    <property type="protein sequence ID" value="KAF0722787.1"/>
    <property type="molecule type" value="Genomic_DNA"/>
</dbReference>
<dbReference type="CDD" id="cd00303">
    <property type="entry name" value="retropepsin_like"/>
    <property type="match status" value="1"/>
</dbReference>
<organism evidence="2 3">
    <name type="scientific">Aphanomyces euteiches</name>
    <dbReference type="NCBI Taxonomy" id="100861"/>
    <lineage>
        <taxon>Eukaryota</taxon>
        <taxon>Sar</taxon>
        <taxon>Stramenopiles</taxon>
        <taxon>Oomycota</taxon>
        <taxon>Saprolegniomycetes</taxon>
        <taxon>Saprolegniales</taxon>
        <taxon>Verrucalvaceae</taxon>
        <taxon>Aphanomyces</taxon>
    </lineage>
</organism>
<gene>
    <name evidence="2" type="ORF">Ae201684_018178</name>
</gene>
<dbReference type="Proteomes" id="UP000481153">
    <property type="component" value="Unassembled WGS sequence"/>
</dbReference>
<evidence type="ECO:0008006" key="4">
    <source>
        <dbReference type="Google" id="ProtNLM"/>
    </source>
</evidence>
<evidence type="ECO:0000313" key="3">
    <source>
        <dbReference type="Proteomes" id="UP000481153"/>
    </source>
</evidence>